<feature type="domain" description="Ribophorin II N-terminal" evidence="13">
    <location>
        <begin position="41"/>
        <end position="278"/>
    </location>
</feature>
<comment type="subunit">
    <text evidence="11">Component of the oligosaccharyltransferase (OST) complex. OST exists in two different complex forms which contain common core subunits RPN1, RPN2, OST48, OST4, DAD1 and TMEM258, either STT3A or STT3B as catalytic subunits, and form-specific accessory subunits. STT3A complex assembly occurs through the formation of 3 subcomplexes. Subcomplex 1 contains RPN1 and TMEM258, subcomplex 2 contains the STT3A-specific subunits STT3A, DC2/OSTC, and KCP2 as well as the core subunit OST4, and subcomplex 3 contains RPN2, DAD1, and OST48. The STT3A complex can form stable complexes with the Sec61 complex or with both the Sec61 and TRAP complexes. Interacts with DDI2. Interacts with TMEM35A/NACHO.</text>
</comment>
<evidence type="ECO:0000259" key="14">
    <source>
        <dbReference type="Pfam" id="PF23860"/>
    </source>
</evidence>
<dbReference type="PANTHER" id="PTHR12640:SF0">
    <property type="entry name" value="DOLICHYL-DIPHOSPHOOLIGOSACCHARIDE--PROTEIN GLYCOSYLTRANSFERASE SUBUNIT 2"/>
    <property type="match status" value="1"/>
</dbReference>
<evidence type="ECO:0000256" key="10">
    <source>
        <dbReference type="ARBA" id="ARBA00023136"/>
    </source>
</evidence>
<evidence type="ECO:0000313" key="17">
    <source>
        <dbReference type="EMBL" id="KAK2191532.1"/>
    </source>
</evidence>
<keyword evidence="8 12" id="KW-0256">Endoplasmic reticulum</keyword>
<feature type="domain" description="Ribophorin II C-terminal" evidence="16">
    <location>
        <begin position="551"/>
        <end position="649"/>
    </location>
</feature>
<dbReference type="GO" id="GO:0008250">
    <property type="term" value="C:oligosaccharyltransferase complex"/>
    <property type="evidence" value="ECO:0007669"/>
    <property type="project" value="UniProtKB-UniRule"/>
</dbReference>
<evidence type="ECO:0000259" key="13">
    <source>
        <dbReference type="Pfam" id="PF05817"/>
    </source>
</evidence>
<comment type="caution">
    <text evidence="17">The sequence shown here is derived from an EMBL/GenBank/DDBJ whole genome shotgun (WGS) entry which is preliminary data.</text>
</comment>
<keyword evidence="6 12" id="KW-0812">Transmembrane</keyword>
<feature type="transmembrane region" description="Helical" evidence="12">
    <location>
        <begin position="593"/>
        <end position="614"/>
    </location>
</feature>
<evidence type="ECO:0000256" key="6">
    <source>
        <dbReference type="ARBA" id="ARBA00022692"/>
    </source>
</evidence>
<comment type="similarity">
    <text evidence="4 12">Belongs to the SWP1 family.</text>
</comment>
<evidence type="ECO:0000256" key="9">
    <source>
        <dbReference type="ARBA" id="ARBA00022989"/>
    </source>
</evidence>
<dbReference type="GO" id="GO:0006487">
    <property type="term" value="P:protein N-linked glycosylation"/>
    <property type="evidence" value="ECO:0007669"/>
    <property type="project" value="UniProtKB-UniRule"/>
</dbReference>
<keyword evidence="18" id="KW-1185">Reference proteome</keyword>
<dbReference type="Pfam" id="PF23860">
    <property type="entry name" value="Ribophorin_II_3rd"/>
    <property type="match status" value="1"/>
</dbReference>
<feature type="domain" description="Ribophorin II second" evidence="15">
    <location>
        <begin position="286"/>
        <end position="391"/>
    </location>
</feature>
<accession>A0AAD9UJH3</accession>
<keyword evidence="9 12" id="KW-1133">Transmembrane helix</keyword>
<feature type="domain" description="Ribophorin II third" evidence="14">
    <location>
        <begin position="398"/>
        <end position="525"/>
    </location>
</feature>
<dbReference type="InterPro" id="IPR055373">
    <property type="entry name" value="Ribophorin_II_N"/>
</dbReference>
<evidence type="ECO:0000313" key="18">
    <source>
        <dbReference type="Proteomes" id="UP001209878"/>
    </source>
</evidence>
<dbReference type="InterPro" id="IPR055374">
    <property type="entry name" value="Ribophorin_II_3rd"/>
</dbReference>
<evidence type="ECO:0000256" key="3">
    <source>
        <dbReference type="ARBA" id="ARBA00004922"/>
    </source>
</evidence>
<dbReference type="InterPro" id="IPR008814">
    <property type="entry name" value="Swp1"/>
</dbReference>
<dbReference type="InterPro" id="IPR055375">
    <property type="entry name" value="Ribophorin_II_2nd"/>
</dbReference>
<organism evidence="17 18">
    <name type="scientific">Ridgeia piscesae</name>
    <name type="common">Tubeworm</name>
    <dbReference type="NCBI Taxonomy" id="27915"/>
    <lineage>
        <taxon>Eukaryota</taxon>
        <taxon>Metazoa</taxon>
        <taxon>Spiralia</taxon>
        <taxon>Lophotrochozoa</taxon>
        <taxon>Annelida</taxon>
        <taxon>Polychaeta</taxon>
        <taxon>Sedentaria</taxon>
        <taxon>Canalipalpata</taxon>
        <taxon>Sabellida</taxon>
        <taxon>Siboglinidae</taxon>
        <taxon>Ridgeia</taxon>
    </lineage>
</organism>
<evidence type="ECO:0000256" key="7">
    <source>
        <dbReference type="ARBA" id="ARBA00022729"/>
    </source>
</evidence>
<dbReference type="EMBL" id="JAODUO010000051">
    <property type="protein sequence ID" value="KAK2191532.1"/>
    <property type="molecule type" value="Genomic_DNA"/>
</dbReference>
<evidence type="ECO:0000256" key="8">
    <source>
        <dbReference type="ARBA" id="ARBA00022824"/>
    </source>
</evidence>
<evidence type="ECO:0000259" key="16">
    <source>
        <dbReference type="Pfam" id="PF25147"/>
    </source>
</evidence>
<comment type="pathway">
    <text evidence="3 12">Protein modification; protein glycosylation.</text>
</comment>
<dbReference type="Pfam" id="PF25147">
    <property type="entry name" value="Ribophorin_II_C"/>
    <property type="match status" value="1"/>
</dbReference>
<name>A0AAD9UJH3_RIDPI</name>
<reference evidence="17" key="1">
    <citation type="journal article" date="2023" name="Mol. Biol. Evol.">
        <title>Third-Generation Sequencing Reveals the Adaptive Role of the Epigenome in Three Deep-Sea Polychaetes.</title>
        <authorList>
            <person name="Perez M."/>
            <person name="Aroh O."/>
            <person name="Sun Y."/>
            <person name="Lan Y."/>
            <person name="Juniper S.K."/>
            <person name="Young C.R."/>
            <person name="Angers B."/>
            <person name="Qian P.Y."/>
        </authorList>
    </citation>
    <scope>NUCLEOTIDE SEQUENCE</scope>
    <source>
        <strain evidence="17">R07B-5</strain>
    </source>
</reference>
<dbReference type="PANTHER" id="PTHR12640">
    <property type="entry name" value="RIBOPHORIN II"/>
    <property type="match status" value="1"/>
</dbReference>
<evidence type="ECO:0000256" key="12">
    <source>
        <dbReference type="RuleBase" id="RU366029"/>
    </source>
</evidence>
<evidence type="ECO:0000256" key="2">
    <source>
        <dbReference type="ARBA" id="ARBA00004477"/>
    </source>
</evidence>
<gene>
    <name evidence="17" type="ORF">NP493_52g01061</name>
</gene>
<comment type="subcellular location">
    <subcellularLocation>
        <location evidence="2 12">Endoplasmic reticulum membrane</location>
        <topology evidence="2 12">Multi-pass membrane protein</topology>
    </subcellularLocation>
</comment>
<evidence type="ECO:0000259" key="15">
    <source>
        <dbReference type="Pfam" id="PF23861"/>
    </source>
</evidence>
<dbReference type="Pfam" id="PF05817">
    <property type="entry name" value="Ribophorin_II"/>
    <property type="match status" value="1"/>
</dbReference>
<keyword evidence="10 12" id="KW-0472">Membrane</keyword>
<protein>
    <recommendedName>
        <fullName evidence="5 12">Dolichyl-diphosphooligosaccharide--protein glycosyltransferase subunit 2</fullName>
    </recommendedName>
    <alternativeName>
        <fullName evidence="12">Ribophorin-2</fullName>
    </alternativeName>
</protein>
<dbReference type="InterPro" id="IPR056790">
    <property type="entry name" value="Ribophorin_II_C"/>
</dbReference>
<feature type="transmembrane region" description="Helical" evidence="12">
    <location>
        <begin position="561"/>
        <end position="581"/>
    </location>
</feature>
<evidence type="ECO:0000256" key="4">
    <source>
        <dbReference type="ARBA" id="ARBA00009038"/>
    </source>
</evidence>
<sequence length="672" mass="73576">MCPDVKFSASLVLEMAKGTLLVVLFALTVVGQALTPSTYFTTVDKERLRTIFLSAEPYQPDNLQALHYSVLGLDLLGAGHVEPSKSCKVVQKGVDSDNVESLFYASSAARSLGSAHCKLSVGSQAKSVLEAAIVDGAPTRTIYQAVAALANLGLPIDAKKVSSALLDTLKVEDSPLSHGYAFYAASYLKGDLKTFFDLIEDVIAQADEIDEKFLQFESGLYTTAIVLDSSYKLAAAHKKEPTVLADKVTQFANYMLNRKHMDSLKNAATILSAIKTLTENKFHVPIAVTLASQVSVSDQYPTVQVRVSDLLGGSLGKVTVTADTARHIGDDAIVMSKKPFKASSLDSALYELDFLEAKPACGFYAITVSISPQTKDSRLIGTSGAEVRVKVTTKVAIENVELGVADKDQTTAPRMTRLQPPHKVVRTLEADHLQRIIMKFQLRNTAADSLMAAHQTFVRLTNQKTRREIIFVAEVDSSNTYTFDLDVGSREKEFGYLSGQYTMELIVGDAVIQNPLSWIFADVNLKFSDTLQSAPDRLDGYKAKPEIKHTFRVADKRPSTFISNVFTVMVLLPLLLLLVMWMKIGVNVSNFPLSLSAIGFHVGVAAIFGLYYLYWVQLNMFETLRYLGLIGIPTFLCGNRLLSSIAAKRLEVSRRGPKPGSYRVCCSVKANQ</sequence>
<evidence type="ECO:0000256" key="5">
    <source>
        <dbReference type="ARBA" id="ARBA00017612"/>
    </source>
</evidence>
<dbReference type="AlphaFoldDB" id="A0AAD9UJH3"/>
<comment type="function">
    <text evidence="1 12">Subunit of the oligosaccharyl transferase (OST) complex that catalyzes the initial transfer of a defined glycan (Glc(3)Man(9)GlcNAc(2) in eukaryotes) from the lipid carrier dolichol-pyrophosphate to an asparagine residue within an Asn-X-Ser/Thr consensus motif in nascent polypeptide chains, the first step in protein N-glycosylation. N-glycosylation occurs cotranslationally and the complex associates with the Sec61 complex at the channel-forming translocon complex that mediates protein translocation across the endoplasmic reticulum (ER). All subunits are required for a maximal enzyme activity.</text>
</comment>
<proteinExistence type="inferred from homology"/>
<dbReference type="Proteomes" id="UP001209878">
    <property type="component" value="Unassembled WGS sequence"/>
</dbReference>
<evidence type="ECO:0000256" key="11">
    <source>
        <dbReference type="ARBA" id="ARBA00046750"/>
    </source>
</evidence>
<evidence type="ECO:0000256" key="1">
    <source>
        <dbReference type="ARBA" id="ARBA00002791"/>
    </source>
</evidence>
<keyword evidence="7" id="KW-0732">Signal</keyword>
<dbReference type="Pfam" id="PF23861">
    <property type="entry name" value="Ribophorin_II_2nd"/>
    <property type="match status" value="1"/>
</dbReference>